<feature type="transmembrane region" description="Helical" evidence="1">
    <location>
        <begin position="176"/>
        <end position="196"/>
    </location>
</feature>
<dbReference type="eggNOG" id="ENOG5033UEG">
    <property type="taxonomic scope" value="Bacteria"/>
</dbReference>
<evidence type="ECO:0000256" key="1">
    <source>
        <dbReference type="SAM" id="Phobius"/>
    </source>
</evidence>
<feature type="transmembrane region" description="Helical" evidence="1">
    <location>
        <begin position="73"/>
        <end position="98"/>
    </location>
</feature>
<feature type="transmembrane region" description="Helical" evidence="1">
    <location>
        <begin position="110"/>
        <end position="129"/>
    </location>
</feature>
<gene>
    <name evidence="2" type="ordered locus">Clocl_3374</name>
</gene>
<dbReference type="EMBL" id="CP003065">
    <property type="protein sequence ID" value="AEV69872.1"/>
    <property type="molecule type" value="Genomic_DNA"/>
</dbReference>
<proteinExistence type="predicted"/>
<dbReference type="AlphaFoldDB" id="G8LXF4"/>
<reference evidence="2 3" key="2">
    <citation type="journal article" date="2012" name="Stand. Genomic Sci.">
        <title>Complete Genome Sequence of Clostridium clariflavum DSM 19732.</title>
        <authorList>
            <person name="Izquierdo J.A."/>
            <person name="Goodwin L."/>
            <person name="Davenport K.W."/>
            <person name="Teshima H."/>
            <person name="Bruce D."/>
            <person name="Detter C."/>
            <person name="Tapia R."/>
            <person name="Han S."/>
            <person name="Land M."/>
            <person name="Hauser L."/>
            <person name="Jeffries C.D."/>
            <person name="Han J."/>
            <person name="Pitluck S."/>
            <person name="Nolan M."/>
            <person name="Chen A."/>
            <person name="Huntemann M."/>
            <person name="Mavromatis K."/>
            <person name="Mikhailova N."/>
            <person name="Liolios K."/>
            <person name="Woyke T."/>
            <person name="Lynd L.R."/>
        </authorList>
    </citation>
    <scope>NUCLEOTIDE SEQUENCE [LARGE SCALE GENOMIC DNA]</scope>
    <source>
        <strain evidence="3">DSM 19732 / NBRC 101661 / EBR45</strain>
    </source>
</reference>
<evidence type="ECO:0000313" key="3">
    <source>
        <dbReference type="Proteomes" id="UP000005435"/>
    </source>
</evidence>
<feature type="transmembrane region" description="Helical" evidence="1">
    <location>
        <begin position="242"/>
        <end position="265"/>
    </location>
</feature>
<accession>G8LXF4</accession>
<dbReference type="KEGG" id="ccl:Clocl_3374"/>
<keyword evidence="1" id="KW-0812">Transmembrane</keyword>
<organism evidence="2 3">
    <name type="scientific">Acetivibrio clariflavus (strain DSM 19732 / NBRC 101661 / EBR45)</name>
    <name type="common">Clostridium clariflavum</name>
    <dbReference type="NCBI Taxonomy" id="720554"/>
    <lineage>
        <taxon>Bacteria</taxon>
        <taxon>Bacillati</taxon>
        <taxon>Bacillota</taxon>
        <taxon>Clostridia</taxon>
        <taxon>Eubacteriales</taxon>
        <taxon>Oscillospiraceae</taxon>
        <taxon>Acetivibrio</taxon>
    </lineage>
</organism>
<keyword evidence="3" id="KW-1185">Reference proteome</keyword>
<feature type="transmembrane region" description="Helical" evidence="1">
    <location>
        <begin position="202"/>
        <end position="230"/>
    </location>
</feature>
<dbReference type="HOGENOM" id="CLU_958786_0_0_9"/>
<dbReference type="Proteomes" id="UP000005435">
    <property type="component" value="Chromosome"/>
</dbReference>
<feature type="transmembrane region" description="Helical" evidence="1">
    <location>
        <begin position="41"/>
        <end position="61"/>
    </location>
</feature>
<keyword evidence="1" id="KW-0472">Membrane</keyword>
<dbReference type="OrthoDB" id="3010197at2"/>
<evidence type="ECO:0000313" key="2">
    <source>
        <dbReference type="EMBL" id="AEV69872.1"/>
    </source>
</evidence>
<sequence length="285" mass="32056" precursor="true">MDLAEFLILILSAYYTAKSIKDWYKRLPELKPAKRDKAIKYVVGLLPVVSFFIILYTLKFLASFDVVNDRIYIIFYILLGYAWTFLGMKLVFLFFDISWIDDVLGLNNKAALFAVSGSFLGLVVIYSGANIGDGPGWWCVLFAGGLGLITWFLLGRIIHSFTQAFERITIDRDIGCGIRIGTYLLASGIILARASAGDWTSFYSTIVEFLVGWPVLVLTILAIIVERYYIQKTKLEENSNNIYLSSSLCCSIIYLIFAAMSVTMYPLVENPSYDDLAAFFLGVVL</sequence>
<feature type="transmembrane region" description="Helical" evidence="1">
    <location>
        <begin position="135"/>
        <end position="155"/>
    </location>
</feature>
<name>G8LXF4_ACECE</name>
<reference evidence="3" key="1">
    <citation type="submission" date="2011-12" db="EMBL/GenBank/DDBJ databases">
        <title>Complete sequence of Clostridium clariflavum DSM 19732.</title>
        <authorList>
            <consortium name="US DOE Joint Genome Institute"/>
            <person name="Lucas S."/>
            <person name="Han J."/>
            <person name="Lapidus A."/>
            <person name="Cheng J.-F."/>
            <person name="Goodwin L."/>
            <person name="Pitluck S."/>
            <person name="Peters L."/>
            <person name="Teshima H."/>
            <person name="Detter J.C."/>
            <person name="Han C."/>
            <person name="Tapia R."/>
            <person name="Land M."/>
            <person name="Hauser L."/>
            <person name="Kyrpides N."/>
            <person name="Ivanova N."/>
            <person name="Pagani I."/>
            <person name="Kitzmiller T."/>
            <person name="Lynd L."/>
            <person name="Izquierdo J."/>
            <person name="Woyke T."/>
        </authorList>
    </citation>
    <scope>NUCLEOTIDE SEQUENCE [LARGE SCALE GENOMIC DNA]</scope>
    <source>
        <strain evidence="3">DSM 19732 / NBRC 101661 / EBR45</strain>
    </source>
</reference>
<dbReference type="RefSeq" id="WP_014256404.1">
    <property type="nucleotide sequence ID" value="NC_016627.1"/>
</dbReference>
<protein>
    <submittedName>
        <fullName evidence="2">Uncharacterized protein</fullName>
    </submittedName>
</protein>
<dbReference type="STRING" id="720554.Clocl_3374"/>
<keyword evidence="1" id="KW-1133">Transmembrane helix</keyword>